<evidence type="ECO:0000313" key="1">
    <source>
        <dbReference type="EMBL" id="ERK72734.1"/>
    </source>
</evidence>
<organism evidence="1 2">
    <name type="scientific">Leifsonia aquatica ATCC 14665</name>
    <dbReference type="NCBI Taxonomy" id="1358026"/>
    <lineage>
        <taxon>Bacteria</taxon>
        <taxon>Bacillati</taxon>
        <taxon>Actinomycetota</taxon>
        <taxon>Actinomycetes</taxon>
        <taxon>Micrococcales</taxon>
        <taxon>Microbacteriaceae</taxon>
        <taxon>Leifsonia</taxon>
    </lineage>
</organism>
<dbReference type="Proteomes" id="UP000016605">
    <property type="component" value="Unassembled WGS sequence"/>
</dbReference>
<dbReference type="EMBL" id="AWVQ01000092">
    <property type="protein sequence ID" value="ERK72734.1"/>
    <property type="molecule type" value="Genomic_DNA"/>
</dbReference>
<dbReference type="HOGENOM" id="CLU_2554101_0_0_11"/>
<comment type="caution">
    <text evidence="1">The sequence shown here is derived from an EMBL/GenBank/DDBJ whole genome shotgun (WGS) entry which is preliminary data.</text>
</comment>
<accession>U2RW25</accession>
<protein>
    <submittedName>
        <fullName evidence="1">Uncharacterized protein</fullName>
    </submittedName>
</protein>
<dbReference type="PATRIC" id="fig|1358026.3.peg.772"/>
<name>U2RW25_LEIAQ</name>
<gene>
    <name evidence="1" type="ORF">N136_00888</name>
</gene>
<proteinExistence type="predicted"/>
<dbReference type="NCBIfam" id="NF046112">
    <property type="entry name" value="MSMEG_6209_Nter"/>
    <property type="match status" value="1"/>
</dbReference>
<evidence type="ECO:0000313" key="2">
    <source>
        <dbReference type="Proteomes" id="UP000016605"/>
    </source>
</evidence>
<dbReference type="AlphaFoldDB" id="U2RW25"/>
<dbReference type="Gene3D" id="1.10.8.1060">
    <property type="entry name" value="Corynebacterium glutamicum thioredoxin-dependent arsenate reductase, N-terminal domain"/>
    <property type="match status" value="1"/>
</dbReference>
<sequence>MFVFTFLCDTRRVAKDVSDEDTIQQVTERLQAKFPDMSREEIENATRAEFDDFVGRPVKDYLAILVERSTKKRLKKSANAKD</sequence>
<reference evidence="1 2" key="1">
    <citation type="submission" date="2013-08" db="EMBL/GenBank/DDBJ databases">
        <authorList>
            <person name="Weinstock G."/>
            <person name="Sodergren E."/>
            <person name="Wylie T."/>
            <person name="Fulton L."/>
            <person name="Fulton R."/>
            <person name="Fronick C."/>
            <person name="O'Laughlin M."/>
            <person name="Godfrey J."/>
            <person name="Miner T."/>
            <person name="Herter B."/>
            <person name="Appelbaum E."/>
            <person name="Cordes M."/>
            <person name="Lek S."/>
            <person name="Wollam A."/>
            <person name="Pepin K.H."/>
            <person name="Palsikar V.B."/>
            <person name="Mitreva M."/>
            <person name="Wilson R.K."/>
        </authorList>
    </citation>
    <scope>NUCLEOTIDE SEQUENCE [LARGE SCALE GENOMIC DNA]</scope>
    <source>
        <strain evidence="1 2">ATCC 14665</strain>
    </source>
</reference>